<feature type="domain" description="DnaD N-terminal" evidence="3">
    <location>
        <begin position="17"/>
        <end position="113"/>
    </location>
</feature>
<dbReference type="InterPro" id="IPR053162">
    <property type="entry name" value="DnaD"/>
</dbReference>
<dbReference type="InterPro" id="IPR053843">
    <property type="entry name" value="DnaD_N"/>
</dbReference>
<dbReference type="InterPro" id="IPR034829">
    <property type="entry name" value="DnaD-like_sf"/>
</dbReference>
<accession>A0ABW4J7F7</accession>
<sequence>MDDFSEQLVNGGYTTLPNLLLQHFKDLNMTGDEFTLYLALTSFKQQGIDFPSAQQLGTMLGLSEEQVFQELHQLIEKKLIAIQTTAATAQQRQQDRYDLQPVYSRLQLILKQAAAEDKQNQRQAAQQDLFKQIEVEFGRMLSPIEIETVNAWLKQDHYNTELIELALREAVLNQVYSLKYMDRILLSWEKKNITSKAQVQREKDLRNQY</sequence>
<evidence type="ECO:0000259" key="3">
    <source>
        <dbReference type="Pfam" id="PF21984"/>
    </source>
</evidence>
<dbReference type="PANTHER" id="PTHR37293:SF6">
    <property type="entry name" value="DNA REPLICATION PROTEIN DNAD"/>
    <property type="match status" value="1"/>
</dbReference>
<evidence type="ECO:0000256" key="1">
    <source>
        <dbReference type="ARBA" id="ARBA00093462"/>
    </source>
</evidence>
<organism evidence="4 5">
    <name type="scientific">Agrilactobacillus yilanensis</name>
    <dbReference type="NCBI Taxonomy" id="2485997"/>
    <lineage>
        <taxon>Bacteria</taxon>
        <taxon>Bacillati</taxon>
        <taxon>Bacillota</taxon>
        <taxon>Bacilli</taxon>
        <taxon>Lactobacillales</taxon>
        <taxon>Lactobacillaceae</taxon>
        <taxon>Agrilactobacillus</taxon>
    </lineage>
</organism>
<evidence type="ECO:0000313" key="4">
    <source>
        <dbReference type="EMBL" id="MFD1672221.1"/>
    </source>
</evidence>
<dbReference type="Proteomes" id="UP001597267">
    <property type="component" value="Unassembled WGS sequence"/>
</dbReference>
<keyword evidence="5" id="KW-1185">Reference proteome</keyword>
<evidence type="ECO:0000259" key="2">
    <source>
        <dbReference type="Pfam" id="PF07261"/>
    </source>
</evidence>
<dbReference type="Pfam" id="PF21984">
    <property type="entry name" value="DnaD_N"/>
    <property type="match status" value="1"/>
</dbReference>
<dbReference type="Gene3D" id="1.10.10.10">
    <property type="entry name" value="Winged helix-like DNA-binding domain superfamily/Winged helix DNA-binding domain"/>
    <property type="match status" value="1"/>
</dbReference>
<evidence type="ECO:0000313" key="5">
    <source>
        <dbReference type="Proteomes" id="UP001597267"/>
    </source>
</evidence>
<gene>
    <name evidence="4" type="ORF">ACFQ5M_08935</name>
</gene>
<dbReference type="PANTHER" id="PTHR37293">
    <property type="entry name" value="PHAGE REPLICATION PROTEIN-RELATED"/>
    <property type="match status" value="1"/>
</dbReference>
<name>A0ABW4J7F7_9LACO</name>
<comment type="similarity">
    <text evidence="1">Belongs to the DnaB/DnaD family.</text>
</comment>
<dbReference type="NCBIfam" id="TIGR01446">
    <property type="entry name" value="DnaD_dom"/>
    <property type="match status" value="1"/>
</dbReference>
<feature type="domain" description="DnaB/C C-terminal" evidence="2">
    <location>
        <begin position="130"/>
        <end position="202"/>
    </location>
</feature>
<dbReference type="Gene3D" id="1.10.10.630">
    <property type="entry name" value="DnaD domain-like"/>
    <property type="match status" value="1"/>
</dbReference>
<comment type="caution">
    <text evidence="4">The sequence shown here is derived from an EMBL/GenBank/DDBJ whole genome shotgun (WGS) entry which is preliminary data.</text>
</comment>
<dbReference type="InterPro" id="IPR006343">
    <property type="entry name" value="DnaB/C_C"/>
</dbReference>
<dbReference type="Pfam" id="PF07261">
    <property type="entry name" value="DnaB_2"/>
    <property type="match status" value="1"/>
</dbReference>
<protein>
    <submittedName>
        <fullName evidence="4">DnaD domain protein</fullName>
    </submittedName>
</protein>
<reference evidence="5" key="1">
    <citation type="journal article" date="2019" name="Int. J. Syst. Evol. Microbiol.">
        <title>The Global Catalogue of Microorganisms (GCM) 10K type strain sequencing project: providing services to taxonomists for standard genome sequencing and annotation.</title>
        <authorList>
            <consortium name="The Broad Institute Genomics Platform"/>
            <consortium name="The Broad Institute Genome Sequencing Center for Infectious Disease"/>
            <person name="Wu L."/>
            <person name="Ma J."/>
        </authorList>
    </citation>
    <scope>NUCLEOTIDE SEQUENCE [LARGE SCALE GENOMIC DNA]</scope>
    <source>
        <strain evidence="5">CCM 8896</strain>
    </source>
</reference>
<dbReference type="RefSeq" id="WP_125714821.1">
    <property type="nucleotide sequence ID" value="NZ_JBHTOP010000023.1"/>
</dbReference>
<proteinExistence type="inferred from homology"/>
<dbReference type="SUPFAM" id="SSF158499">
    <property type="entry name" value="DnaD domain-like"/>
    <property type="match status" value="1"/>
</dbReference>
<dbReference type="InterPro" id="IPR036388">
    <property type="entry name" value="WH-like_DNA-bd_sf"/>
</dbReference>
<dbReference type="EMBL" id="JBHTOP010000023">
    <property type="protein sequence ID" value="MFD1672221.1"/>
    <property type="molecule type" value="Genomic_DNA"/>
</dbReference>